<dbReference type="EMBL" id="CCDI010000003">
    <property type="protein sequence ID" value="CDQ24248.1"/>
    <property type="molecule type" value="Genomic_DNA"/>
</dbReference>
<comment type="caution">
    <text evidence="1">The sequence shown here is derived from an EMBL/GenBank/DDBJ whole genome shotgun (WGS) entry which is preliminary data.</text>
</comment>
<reference evidence="2" key="1">
    <citation type="submission" date="2014-03" db="EMBL/GenBank/DDBJ databases">
        <authorList>
            <person name="Urmite Genomes U."/>
        </authorList>
    </citation>
    <scope>NUCLEOTIDE SEQUENCE [LARGE SCALE GENOMIC DNA]</scope>
    <source>
        <strain evidence="2">HD-03</strain>
    </source>
</reference>
<dbReference type="Proteomes" id="UP000028868">
    <property type="component" value="Unassembled WGS sequence"/>
</dbReference>
<dbReference type="RefSeq" id="WP_035508957.1">
    <property type="nucleotide sequence ID" value="NZ_CCDH010000001.1"/>
</dbReference>
<evidence type="ECO:0008006" key="3">
    <source>
        <dbReference type="Google" id="ProtNLM"/>
    </source>
</evidence>
<name>A0A024P664_9BACI</name>
<sequence length="370" mass="43996">MFSSKWRYLKKELKASLKAETEDLSNDERMLVYEIRRLTQQENRNNITRTMAYLNYFEKHPEVHWALLAHLVSRNAGWNMTDLKGEYFPKLLTEKEAEDFFLFLERGNWLIFQDAFPQLLLYDASLKSGRSLFHLLDELNVSRFMRPFWERFWKNGHSEELTKALIINEQHYIEERVVKNPAYMETMMDKVMFKLQDVLAMNHILFPYVTSIQQKTKIVGGTVHHFSAVDERIYLGRSLYELLYGVRSRLNQIINWCSSHAHTGSRKDFWPQLFNNVNETRPGQIHEMAVNPCSRQQKGPKIYSPRLENAWEDWPHRDAEEGDWFSNVHVLHLMKAGMKEFRGDIEPIYCRTLEEIELASQAKNTLFHNK</sequence>
<dbReference type="AlphaFoldDB" id="A0A024P664"/>
<dbReference type="InterPro" id="IPR019658">
    <property type="entry name" value="DUF2515"/>
</dbReference>
<gene>
    <name evidence="1" type="ORF">BN983_02520</name>
</gene>
<proteinExistence type="predicted"/>
<organism evidence="1 2">
    <name type="scientific">Halobacillus karajensis</name>
    <dbReference type="NCBI Taxonomy" id="195088"/>
    <lineage>
        <taxon>Bacteria</taxon>
        <taxon>Bacillati</taxon>
        <taxon>Bacillota</taxon>
        <taxon>Bacilli</taxon>
        <taxon>Bacillales</taxon>
        <taxon>Bacillaceae</taxon>
        <taxon>Halobacillus</taxon>
    </lineage>
</organism>
<dbReference type="Pfam" id="PF10720">
    <property type="entry name" value="DUF2515"/>
    <property type="match status" value="1"/>
</dbReference>
<evidence type="ECO:0000313" key="1">
    <source>
        <dbReference type="EMBL" id="CDQ24248.1"/>
    </source>
</evidence>
<evidence type="ECO:0000313" key="2">
    <source>
        <dbReference type="Proteomes" id="UP000028868"/>
    </source>
</evidence>
<protein>
    <recommendedName>
        <fullName evidence="3">DUF2515 domain-containing protein</fullName>
    </recommendedName>
</protein>
<reference evidence="1 2" key="2">
    <citation type="submission" date="2014-05" db="EMBL/GenBank/DDBJ databases">
        <title>Draft genome sequence of Halobacillus karajensis HK-03.</title>
        <authorList>
            <person name="Khelaifia S."/>
            <person name="Croce O."/>
            <person name="Lagier J.C."/>
            <person name="Raoult D."/>
        </authorList>
    </citation>
    <scope>NUCLEOTIDE SEQUENCE [LARGE SCALE GENOMIC DNA]</scope>
    <source>
        <strain evidence="1 2">HD-03</strain>
    </source>
</reference>
<accession>A0A024P664</accession>
<keyword evidence="2" id="KW-1185">Reference proteome</keyword>